<accession>A0AB38RP74</accession>
<protein>
    <submittedName>
        <fullName evidence="1">Uncharacterized protein</fullName>
    </submittedName>
</protein>
<name>A0AB38RP74_RHOSG</name>
<organism evidence="1 2">
    <name type="scientific">Rhodococcus qingshengii JCM 15477</name>
    <dbReference type="NCBI Taxonomy" id="1303681"/>
    <lineage>
        <taxon>Bacteria</taxon>
        <taxon>Bacillati</taxon>
        <taxon>Actinomycetota</taxon>
        <taxon>Actinomycetes</taxon>
        <taxon>Mycobacteriales</taxon>
        <taxon>Nocardiaceae</taxon>
        <taxon>Rhodococcus</taxon>
        <taxon>Rhodococcus erythropolis group</taxon>
    </lineage>
</organism>
<geneLocation type="plasmid" evidence="1 2">
    <name>pdjl-6-5</name>
</geneLocation>
<gene>
    <name evidence="1" type="ORF">M0639_34320</name>
</gene>
<proteinExistence type="predicted"/>
<dbReference type="Proteomes" id="UP000831484">
    <property type="component" value="Plasmid pdjl-6-5"/>
</dbReference>
<evidence type="ECO:0000313" key="1">
    <source>
        <dbReference type="EMBL" id="UPU46909.1"/>
    </source>
</evidence>
<keyword evidence="1" id="KW-0614">Plasmid</keyword>
<sequence>MDDLHLEADRIFGPCNDPTCPGSRSTAEHDTRLDLDWTGRVHLRLVTDAEDRTSGADDA</sequence>
<reference evidence="2" key="1">
    <citation type="journal article" date="2022" name="Environ. Microbiol.">
        <title>Functional analysis, diversity, and distribution of carbendazim hydrolases MheI and CbmA, responsible for the initial step in carbendazim degradation.</title>
        <authorList>
            <person name="Zhang M."/>
            <person name="Bai X."/>
            <person name="Li Q."/>
            <person name="Zhang L."/>
            <person name="Zhu Q."/>
            <person name="Gao S."/>
            <person name="Ke Z."/>
            <person name="Jiang M."/>
            <person name="Hu J."/>
            <person name="Qiu J."/>
            <person name="Hong Q."/>
        </authorList>
    </citation>
    <scope>NUCLEOTIDE SEQUENCE [LARGE SCALE GENOMIC DNA]</scope>
    <source>
        <strain evidence="2">djl-6</strain>
    </source>
</reference>
<dbReference type="RefSeq" id="WP_064073820.1">
    <property type="nucleotide sequence ID" value="NZ_CP096568.1"/>
</dbReference>
<dbReference type="EMBL" id="CP096568">
    <property type="protein sequence ID" value="UPU46909.1"/>
    <property type="molecule type" value="Genomic_DNA"/>
</dbReference>
<dbReference type="AlphaFoldDB" id="A0AB38RP74"/>
<evidence type="ECO:0000313" key="2">
    <source>
        <dbReference type="Proteomes" id="UP000831484"/>
    </source>
</evidence>
<keyword evidence="2" id="KW-1185">Reference proteome</keyword>